<dbReference type="SUPFAM" id="SSF141868">
    <property type="entry name" value="EAL domain-like"/>
    <property type="match status" value="1"/>
</dbReference>
<dbReference type="Gene3D" id="3.20.20.450">
    <property type="entry name" value="EAL domain"/>
    <property type="match status" value="1"/>
</dbReference>
<gene>
    <name evidence="2" type="ORF">D1B31_03400</name>
</gene>
<dbReference type="OrthoDB" id="581425at2"/>
<reference evidence="2 3" key="1">
    <citation type="journal article" date="2017" name="Int. J. Syst. Evol. Microbiol.">
        <title>Bacillus notoginsengisoli sp. nov., a novel bacterium isolated from the rhizosphere of Panax notoginseng.</title>
        <authorList>
            <person name="Zhang M.Y."/>
            <person name="Cheng J."/>
            <person name="Cai Y."/>
            <person name="Zhang T.Y."/>
            <person name="Wu Y.Y."/>
            <person name="Manikprabhu D."/>
            <person name="Li W.J."/>
            <person name="Zhang Y.X."/>
        </authorList>
    </citation>
    <scope>NUCLEOTIDE SEQUENCE [LARGE SCALE GENOMIC DNA]</scope>
    <source>
        <strain evidence="2 3">JCM 30743</strain>
    </source>
</reference>
<evidence type="ECO:0000313" key="2">
    <source>
        <dbReference type="EMBL" id="RHW42649.1"/>
    </source>
</evidence>
<dbReference type="PROSITE" id="PS50883">
    <property type="entry name" value="EAL"/>
    <property type="match status" value="1"/>
</dbReference>
<accession>A0A417YY21</accession>
<dbReference type="EMBL" id="QWEG01000002">
    <property type="protein sequence ID" value="RHW42649.1"/>
    <property type="molecule type" value="Genomic_DNA"/>
</dbReference>
<sequence>MIRQYVIKAAQLMQWGKIVLPLSSIKFFPPQFILRNPVTQGVRFAFNEGYEAAVIVFNLKNSKELADFLGPIQFLKFMDRFKKMFRQSIEGAVDAGDIITLHDYYGDGLSLFIRAGQSRSGLSAIDSIMRIVAGQARRSLHSEFPDVQMILETGYMFVEKKSYSIHEAVLKAHQQAVAMAERRVESEFNELVFIMSKIISQREIFLLAQPIIDVATKEIRAWELLTRGPAGTMLENPLTLFSVARQTGKLYELEMVVLEKALEQIKTSECTQDIFINFTPLTLGNAKFVRDLKKLMDKYKNISPKQITFEITERDSIEEMRDFIYNIKVLRLMGIKIAVDDTGSGYASLNTISEVMPDIIKIDRSLIQNIDKNTVKESMLKGLLLVAKEAGSLVVAEGIENAEEASVLTRNKVDLAQGYFYAKPAILAKKIAT</sequence>
<dbReference type="Pfam" id="PF00563">
    <property type="entry name" value="EAL"/>
    <property type="match status" value="1"/>
</dbReference>
<dbReference type="InterPro" id="IPR035919">
    <property type="entry name" value="EAL_sf"/>
</dbReference>
<dbReference type="PANTHER" id="PTHR33121:SF76">
    <property type="entry name" value="SIGNALING PROTEIN"/>
    <property type="match status" value="1"/>
</dbReference>
<proteinExistence type="predicted"/>
<dbReference type="SMART" id="SM00052">
    <property type="entry name" value="EAL"/>
    <property type="match status" value="1"/>
</dbReference>
<dbReference type="InterPro" id="IPR050706">
    <property type="entry name" value="Cyclic-di-GMP_PDE-like"/>
</dbReference>
<dbReference type="CDD" id="cd01948">
    <property type="entry name" value="EAL"/>
    <property type="match status" value="1"/>
</dbReference>
<feature type="domain" description="EAL" evidence="1">
    <location>
        <begin position="188"/>
        <end position="433"/>
    </location>
</feature>
<dbReference type="RefSeq" id="WP_118919345.1">
    <property type="nucleotide sequence ID" value="NZ_QWEG01000002.1"/>
</dbReference>
<dbReference type="InterPro" id="IPR001633">
    <property type="entry name" value="EAL_dom"/>
</dbReference>
<protein>
    <submittedName>
        <fullName evidence="2">EAL domain-containing protein</fullName>
    </submittedName>
</protein>
<evidence type="ECO:0000259" key="1">
    <source>
        <dbReference type="PROSITE" id="PS50883"/>
    </source>
</evidence>
<name>A0A417YY21_9BACI</name>
<organism evidence="2 3">
    <name type="scientific">Neobacillus notoginsengisoli</name>
    <dbReference type="NCBI Taxonomy" id="1578198"/>
    <lineage>
        <taxon>Bacteria</taxon>
        <taxon>Bacillati</taxon>
        <taxon>Bacillota</taxon>
        <taxon>Bacilli</taxon>
        <taxon>Bacillales</taxon>
        <taxon>Bacillaceae</taxon>
        <taxon>Neobacillus</taxon>
    </lineage>
</organism>
<dbReference type="PANTHER" id="PTHR33121">
    <property type="entry name" value="CYCLIC DI-GMP PHOSPHODIESTERASE PDEF"/>
    <property type="match status" value="1"/>
</dbReference>
<dbReference type="GO" id="GO:0071111">
    <property type="term" value="F:cyclic-guanylate-specific phosphodiesterase activity"/>
    <property type="evidence" value="ECO:0007669"/>
    <property type="project" value="InterPro"/>
</dbReference>
<dbReference type="Proteomes" id="UP000284416">
    <property type="component" value="Unassembled WGS sequence"/>
</dbReference>
<evidence type="ECO:0000313" key="3">
    <source>
        <dbReference type="Proteomes" id="UP000284416"/>
    </source>
</evidence>
<comment type="caution">
    <text evidence="2">The sequence shown here is derived from an EMBL/GenBank/DDBJ whole genome shotgun (WGS) entry which is preliminary data.</text>
</comment>
<dbReference type="AlphaFoldDB" id="A0A417YY21"/>
<keyword evidence="3" id="KW-1185">Reference proteome</keyword>